<dbReference type="EMBL" id="SOFL01000036">
    <property type="protein sequence ID" value="TFC01071.1"/>
    <property type="molecule type" value="Genomic_DNA"/>
</dbReference>
<keyword evidence="5" id="KW-1185">Reference proteome</keyword>
<comment type="similarity">
    <text evidence="1">Belongs to the FAH family.</text>
</comment>
<comment type="caution">
    <text evidence="4">The sequence shown here is derived from an EMBL/GenBank/DDBJ whole genome shotgun (WGS) entry which is preliminary data.</text>
</comment>
<evidence type="ECO:0000256" key="2">
    <source>
        <dbReference type="ARBA" id="ARBA00022723"/>
    </source>
</evidence>
<dbReference type="Pfam" id="PF01557">
    <property type="entry name" value="FAA_hydrolase"/>
    <property type="match status" value="1"/>
</dbReference>
<evidence type="ECO:0000313" key="4">
    <source>
        <dbReference type="EMBL" id="TFC01071.1"/>
    </source>
</evidence>
<evidence type="ECO:0000259" key="3">
    <source>
        <dbReference type="Pfam" id="PF01557"/>
    </source>
</evidence>
<dbReference type="Gene3D" id="3.90.850.10">
    <property type="entry name" value="Fumarylacetoacetase-like, C-terminal domain"/>
    <property type="match status" value="1"/>
</dbReference>
<dbReference type="GO" id="GO:0046872">
    <property type="term" value="F:metal ion binding"/>
    <property type="evidence" value="ECO:0007669"/>
    <property type="project" value="UniProtKB-KW"/>
</dbReference>
<proteinExistence type="inferred from homology"/>
<dbReference type="Proteomes" id="UP000297907">
    <property type="component" value="Unassembled WGS sequence"/>
</dbReference>
<sequence>MRIANNNGRLALVSGDHILDVETASGGAFVADPMAAFAQWSELQGWASGIDIVGHPDASALAEAKLAAVSPRPRQVIGIGLNYADHAAESGLPLPEKPVVFTKFSSSVAGPDVDVVLPGNTVDWEAELVVVIGAGGRHIAAADARSRIAGYTVGQDLSERTIQWQDQPPQFSIGKSFENFAPIGPIVVTLDEFVDASVLSISATIVAVDGSETRVQDGSTDQLVFSVEQLVERLSAIVELLPGDLIFTGTPPGVGAGRDPKRFLVDGETLITEIEGIGRITQRFIAGQSS</sequence>
<dbReference type="GO" id="GO:0044281">
    <property type="term" value="P:small molecule metabolic process"/>
    <property type="evidence" value="ECO:0007669"/>
    <property type="project" value="UniProtKB-ARBA"/>
</dbReference>
<dbReference type="RefSeq" id="WP_134454050.1">
    <property type="nucleotide sequence ID" value="NZ_SOFL01000036.1"/>
</dbReference>
<protein>
    <submittedName>
        <fullName evidence="4">FAA hydrolase family protein</fullName>
    </submittedName>
</protein>
<keyword evidence="4" id="KW-0378">Hydrolase</keyword>
<dbReference type="GO" id="GO:0016787">
    <property type="term" value="F:hydrolase activity"/>
    <property type="evidence" value="ECO:0007669"/>
    <property type="project" value="UniProtKB-KW"/>
</dbReference>
<accession>A0A4R8W3L0</accession>
<dbReference type="PANTHER" id="PTHR42796:SF4">
    <property type="entry name" value="FUMARYLACETOACETATE HYDROLASE DOMAIN-CONTAINING PROTEIN 2A"/>
    <property type="match status" value="1"/>
</dbReference>
<dbReference type="AlphaFoldDB" id="A0A4R8W3L0"/>
<organism evidence="4 5">
    <name type="scientific">Cryobacterium adonitolivorans</name>
    <dbReference type="NCBI Taxonomy" id="1259189"/>
    <lineage>
        <taxon>Bacteria</taxon>
        <taxon>Bacillati</taxon>
        <taxon>Actinomycetota</taxon>
        <taxon>Actinomycetes</taxon>
        <taxon>Micrococcales</taxon>
        <taxon>Microbacteriaceae</taxon>
        <taxon>Cryobacterium</taxon>
    </lineage>
</organism>
<gene>
    <name evidence="4" type="ORF">E3O42_11400</name>
</gene>
<reference evidence="4 5" key="1">
    <citation type="submission" date="2019-03" db="EMBL/GenBank/DDBJ databases">
        <title>Genomics of glacier-inhabiting Cryobacterium strains.</title>
        <authorList>
            <person name="Liu Q."/>
            <person name="Xin Y.-H."/>
        </authorList>
    </citation>
    <scope>NUCLEOTIDE SEQUENCE [LARGE SCALE GENOMIC DNA]</scope>
    <source>
        <strain evidence="4 5">RHLS22-1</strain>
    </source>
</reference>
<dbReference type="InterPro" id="IPR051121">
    <property type="entry name" value="FAH"/>
</dbReference>
<keyword evidence="2" id="KW-0479">Metal-binding</keyword>
<evidence type="ECO:0000256" key="1">
    <source>
        <dbReference type="ARBA" id="ARBA00010211"/>
    </source>
</evidence>
<dbReference type="PANTHER" id="PTHR42796">
    <property type="entry name" value="FUMARYLACETOACETATE HYDROLASE DOMAIN-CONTAINING PROTEIN 2A-RELATED"/>
    <property type="match status" value="1"/>
</dbReference>
<evidence type="ECO:0000313" key="5">
    <source>
        <dbReference type="Proteomes" id="UP000297907"/>
    </source>
</evidence>
<feature type="domain" description="Fumarylacetoacetase-like C-terminal" evidence="3">
    <location>
        <begin position="76"/>
        <end position="284"/>
    </location>
</feature>
<name>A0A4R8W3L0_9MICO</name>
<dbReference type="SUPFAM" id="SSF56529">
    <property type="entry name" value="FAH"/>
    <property type="match status" value="1"/>
</dbReference>
<dbReference type="InterPro" id="IPR036663">
    <property type="entry name" value="Fumarylacetoacetase_C_sf"/>
</dbReference>
<dbReference type="InterPro" id="IPR011234">
    <property type="entry name" value="Fumarylacetoacetase-like_C"/>
</dbReference>
<dbReference type="OrthoDB" id="9805307at2"/>